<dbReference type="RefSeq" id="WP_015046225.1">
    <property type="nucleotide sequence ID" value="NC_018868.3"/>
</dbReference>
<name>K4KVT4_SIMAS</name>
<dbReference type="KEGG" id="saga:M5M_04225"/>
<keyword evidence="2" id="KW-1185">Reference proteome</keyword>
<protein>
    <recommendedName>
        <fullName evidence="3">MSHA pilin protein MshA</fullName>
    </recommendedName>
</protein>
<dbReference type="PROSITE" id="PS00409">
    <property type="entry name" value="PROKAR_NTER_METHYL"/>
    <property type="match status" value="1"/>
</dbReference>
<dbReference type="Gene3D" id="3.30.700.10">
    <property type="entry name" value="Glycoprotein, Type 4 Pilin"/>
    <property type="match status" value="1"/>
</dbReference>
<dbReference type="InterPro" id="IPR012902">
    <property type="entry name" value="N_methyl_site"/>
</dbReference>
<dbReference type="HOGENOM" id="CLU_098637_4_0_6"/>
<accession>K4KVT4</accession>
<dbReference type="NCBIfam" id="TIGR02532">
    <property type="entry name" value="IV_pilin_GFxxxE"/>
    <property type="match status" value="1"/>
</dbReference>
<dbReference type="Proteomes" id="UP000000466">
    <property type="component" value="Chromosome"/>
</dbReference>
<reference evidence="1 2" key="1">
    <citation type="journal article" date="2013" name="Genome Announc.">
        <title>Complete genome sequence of Simiduia agarivorans SA1(T), a marine bacterium able to degrade a variety of polysaccharides.</title>
        <authorList>
            <person name="Lin S.Y."/>
            <person name="Shieh W.Y."/>
            <person name="Chen J.S."/>
            <person name="Tang S.L."/>
        </authorList>
    </citation>
    <scope>NUCLEOTIDE SEQUENCE [LARGE SCALE GENOMIC DNA]</scope>
    <source>
        <strain evidence="2">DSM 21679 / JCM 13881 / BCRC 17597 / SA1</strain>
    </source>
</reference>
<dbReference type="AlphaFoldDB" id="K4KVT4"/>
<evidence type="ECO:0000313" key="2">
    <source>
        <dbReference type="Proteomes" id="UP000000466"/>
    </source>
</evidence>
<sequence length="154" mass="15391">MKKMQSGFTLIELIAVIVILGILAATAVPRFISLQDDASFAAMQGVAGAIASASDLNVAAARTRDAGVSAGSTTIVDTSAGCVPATVNGDASNPGLLREAVSKLVTTNTSANGEYVITGGAFPATASTGDTLLCTLTLDDSTTAITTFTLSFAN</sequence>
<evidence type="ECO:0008006" key="3">
    <source>
        <dbReference type="Google" id="ProtNLM"/>
    </source>
</evidence>
<evidence type="ECO:0000313" key="1">
    <source>
        <dbReference type="EMBL" id="AFU98052.1"/>
    </source>
</evidence>
<gene>
    <name evidence="1" type="ordered locus">M5M_04225</name>
</gene>
<dbReference type="Pfam" id="PF07963">
    <property type="entry name" value="N_methyl"/>
    <property type="match status" value="1"/>
</dbReference>
<dbReference type="eggNOG" id="COG2165">
    <property type="taxonomic scope" value="Bacteria"/>
</dbReference>
<dbReference type="SUPFAM" id="SSF54523">
    <property type="entry name" value="Pili subunits"/>
    <property type="match status" value="1"/>
</dbReference>
<dbReference type="STRING" id="1117647.M5M_04225"/>
<organism evidence="1 2">
    <name type="scientific">Simiduia agarivorans (strain DSM 21679 / JCM 13881 / BCRC 17597 / SA1)</name>
    <dbReference type="NCBI Taxonomy" id="1117647"/>
    <lineage>
        <taxon>Bacteria</taxon>
        <taxon>Pseudomonadati</taxon>
        <taxon>Pseudomonadota</taxon>
        <taxon>Gammaproteobacteria</taxon>
        <taxon>Cellvibrionales</taxon>
        <taxon>Cellvibrionaceae</taxon>
        <taxon>Simiduia</taxon>
    </lineage>
</organism>
<proteinExistence type="predicted"/>
<dbReference type="InterPro" id="IPR045584">
    <property type="entry name" value="Pilin-like"/>
</dbReference>
<dbReference type="EMBL" id="CP003746">
    <property type="protein sequence ID" value="AFU98052.1"/>
    <property type="molecule type" value="Genomic_DNA"/>
</dbReference>